<dbReference type="OMA" id="RAFFIVC"/>
<dbReference type="CDD" id="cd06257">
    <property type="entry name" value="DnaJ"/>
    <property type="match status" value="1"/>
</dbReference>
<feature type="compositionally biased region" description="Basic and acidic residues" evidence="1">
    <location>
        <begin position="115"/>
        <end position="135"/>
    </location>
</feature>
<gene>
    <name evidence="4" type="ORF">BSAL_44980</name>
</gene>
<dbReference type="Proteomes" id="UP000051952">
    <property type="component" value="Unassembled WGS sequence"/>
</dbReference>
<keyword evidence="2" id="KW-0472">Membrane</keyword>
<evidence type="ECO:0000313" key="4">
    <source>
        <dbReference type="EMBL" id="CUI15501.1"/>
    </source>
</evidence>
<sequence length="321" mass="37381">MLRNKCSALFLSVALCNQRRFGSGVFHSREFYAATKEVPQTPGGRNPYELLEMPITKTTTLDEISKQRRELVQKYHPDAQGGSTEKMAEINAAHQIIKEHHSGVLRRFKDVEQSAKANDAYRQHRDSRQHRDDNLGRSGGVNRRNVRAMNEQQTKATSPPRTQKEIETQWETFRTETENSVASMCRRYEFAVDQGRFFRKSAMLNEITVRERWLRKSFIKGIWEDVHEMRGELLRRGARNAQQSQLAEEMVAFAGVMLRKLNDDFARLTQLCVHNQSRMYAERAVFILIFFYLVVRFLKWATVGFFNGSLTVRFRAAMLGY</sequence>
<dbReference type="AlphaFoldDB" id="A0A0S4KIH6"/>
<evidence type="ECO:0000256" key="2">
    <source>
        <dbReference type="SAM" id="Phobius"/>
    </source>
</evidence>
<feature type="transmembrane region" description="Helical" evidence="2">
    <location>
        <begin position="284"/>
        <end position="306"/>
    </location>
</feature>
<protein>
    <submittedName>
        <fullName evidence="4">DNA-J protein, putative</fullName>
    </submittedName>
</protein>
<evidence type="ECO:0000256" key="1">
    <source>
        <dbReference type="SAM" id="MobiDB-lite"/>
    </source>
</evidence>
<feature type="domain" description="J" evidence="3">
    <location>
        <begin position="46"/>
        <end position="113"/>
    </location>
</feature>
<feature type="compositionally biased region" description="Polar residues" evidence="1">
    <location>
        <begin position="150"/>
        <end position="161"/>
    </location>
</feature>
<feature type="region of interest" description="Disordered" evidence="1">
    <location>
        <begin position="115"/>
        <end position="165"/>
    </location>
</feature>
<evidence type="ECO:0000259" key="3">
    <source>
        <dbReference type="PROSITE" id="PS50076"/>
    </source>
</evidence>
<evidence type="ECO:0000313" key="5">
    <source>
        <dbReference type="Proteomes" id="UP000051952"/>
    </source>
</evidence>
<keyword evidence="5" id="KW-1185">Reference proteome</keyword>
<dbReference type="PROSITE" id="PS50076">
    <property type="entry name" value="DNAJ_2"/>
    <property type="match status" value="1"/>
</dbReference>
<proteinExistence type="predicted"/>
<dbReference type="OrthoDB" id="269848at2759"/>
<dbReference type="Gene3D" id="1.10.287.110">
    <property type="entry name" value="DnaJ domain"/>
    <property type="match status" value="1"/>
</dbReference>
<name>A0A0S4KIH6_BODSA</name>
<dbReference type="InterPro" id="IPR036869">
    <property type="entry name" value="J_dom_sf"/>
</dbReference>
<dbReference type="VEuPathDB" id="TriTrypDB:BSAL_44980"/>
<dbReference type="Pfam" id="PF00226">
    <property type="entry name" value="DnaJ"/>
    <property type="match status" value="1"/>
</dbReference>
<dbReference type="EMBL" id="CYKH01002197">
    <property type="protein sequence ID" value="CUI15501.1"/>
    <property type="molecule type" value="Genomic_DNA"/>
</dbReference>
<dbReference type="InterPro" id="IPR001623">
    <property type="entry name" value="DnaJ_domain"/>
</dbReference>
<keyword evidence="2" id="KW-1133">Transmembrane helix</keyword>
<keyword evidence="2" id="KW-0812">Transmembrane</keyword>
<reference evidence="5" key="1">
    <citation type="submission" date="2015-09" db="EMBL/GenBank/DDBJ databases">
        <authorList>
            <consortium name="Pathogen Informatics"/>
        </authorList>
    </citation>
    <scope>NUCLEOTIDE SEQUENCE [LARGE SCALE GENOMIC DNA]</scope>
    <source>
        <strain evidence="5">Lake Konstanz</strain>
    </source>
</reference>
<organism evidence="4 5">
    <name type="scientific">Bodo saltans</name>
    <name type="common">Flagellated protozoan</name>
    <dbReference type="NCBI Taxonomy" id="75058"/>
    <lineage>
        <taxon>Eukaryota</taxon>
        <taxon>Discoba</taxon>
        <taxon>Euglenozoa</taxon>
        <taxon>Kinetoplastea</taxon>
        <taxon>Metakinetoplastina</taxon>
        <taxon>Eubodonida</taxon>
        <taxon>Bodonidae</taxon>
        <taxon>Bodo</taxon>
    </lineage>
</organism>
<accession>A0A0S4KIH6</accession>
<dbReference type="SUPFAM" id="SSF46565">
    <property type="entry name" value="Chaperone J-domain"/>
    <property type="match status" value="1"/>
</dbReference>
<dbReference type="SMART" id="SM00271">
    <property type="entry name" value="DnaJ"/>
    <property type="match status" value="1"/>
</dbReference>